<dbReference type="AlphaFoldDB" id="A0AAV9HAJ9"/>
<dbReference type="Proteomes" id="UP001321749">
    <property type="component" value="Unassembled WGS sequence"/>
</dbReference>
<dbReference type="EMBL" id="MU865128">
    <property type="protein sequence ID" value="KAK4457214.1"/>
    <property type="molecule type" value="Genomic_DNA"/>
</dbReference>
<organism evidence="3 4">
    <name type="scientific">Cladorrhinum samala</name>
    <dbReference type="NCBI Taxonomy" id="585594"/>
    <lineage>
        <taxon>Eukaryota</taxon>
        <taxon>Fungi</taxon>
        <taxon>Dikarya</taxon>
        <taxon>Ascomycota</taxon>
        <taxon>Pezizomycotina</taxon>
        <taxon>Sordariomycetes</taxon>
        <taxon>Sordariomycetidae</taxon>
        <taxon>Sordariales</taxon>
        <taxon>Podosporaceae</taxon>
        <taxon>Cladorrhinum</taxon>
    </lineage>
</organism>
<evidence type="ECO:0000313" key="3">
    <source>
        <dbReference type="EMBL" id="KAK4457214.1"/>
    </source>
</evidence>
<dbReference type="GO" id="GO:0005829">
    <property type="term" value="C:cytosol"/>
    <property type="evidence" value="ECO:0007669"/>
    <property type="project" value="TreeGrafter"/>
</dbReference>
<accession>A0AAV9HAJ9</accession>
<dbReference type="GO" id="GO:0005886">
    <property type="term" value="C:plasma membrane"/>
    <property type="evidence" value="ECO:0007669"/>
    <property type="project" value="TreeGrafter"/>
</dbReference>
<proteinExistence type="predicted"/>
<dbReference type="CDD" id="cd22952">
    <property type="entry name" value="ART10-like"/>
    <property type="match status" value="1"/>
</dbReference>
<feature type="domain" description="Arrestin-like N-terminal" evidence="2">
    <location>
        <begin position="4"/>
        <end position="119"/>
    </location>
</feature>
<feature type="region of interest" description="Disordered" evidence="1">
    <location>
        <begin position="396"/>
        <end position="421"/>
    </location>
</feature>
<reference evidence="3" key="2">
    <citation type="submission" date="2023-06" db="EMBL/GenBank/DDBJ databases">
        <authorList>
            <consortium name="Lawrence Berkeley National Laboratory"/>
            <person name="Mondo S.J."/>
            <person name="Hensen N."/>
            <person name="Bonometti L."/>
            <person name="Westerberg I."/>
            <person name="Brannstrom I.O."/>
            <person name="Guillou S."/>
            <person name="Cros-Aarteil S."/>
            <person name="Calhoun S."/>
            <person name="Haridas S."/>
            <person name="Kuo A."/>
            <person name="Pangilinan J."/>
            <person name="Riley R."/>
            <person name="Labutti K."/>
            <person name="Andreopoulos B."/>
            <person name="Lipzen A."/>
            <person name="Chen C."/>
            <person name="Yanf M."/>
            <person name="Daum C."/>
            <person name="Ng V."/>
            <person name="Clum A."/>
            <person name="Steindorff A."/>
            <person name="Ohm R."/>
            <person name="Martin F."/>
            <person name="Silar P."/>
            <person name="Natvig D."/>
            <person name="Lalanne C."/>
            <person name="Gautier V."/>
            <person name="Ament-Velasquez S.L."/>
            <person name="Kruys A."/>
            <person name="Hutchinson M.I."/>
            <person name="Powell A.J."/>
            <person name="Barry K."/>
            <person name="Miller A.N."/>
            <person name="Grigoriev I.V."/>
            <person name="Debuchy R."/>
            <person name="Gladieux P."/>
            <person name="Thoren M.H."/>
            <person name="Johannesson H."/>
        </authorList>
    </citation>
    <scope>NUCLEOTIDE SEQUENCE</scope>
    <source>
        <strain evidence="3">PSN324</strain>
    </source>
</reference>
<reference evidence="3" key="1">
    <citation type="journal article" date="2023" name="Mol. Phylogenet. Evol.">
        <title>Genome-scale phylogeny and comparative genomics of the fungal order Sordariales.</title>
        <authorList>
            <person name="Hensen N."/>
            <person name="Bonometti L."/>
            <person name="Westerberg I."/>
            <person name="Brannstrom I.O."/>
            <person name="Guillou S."/>
            <person name="Cros-Aarteil S."/>
            <person name="Calhoun S."/>
            <person name="Haridas S."/>
            <person name="Kuo A."/>
            <person name="Mondo S."/>
            <person name="Pangilinan J."/>
            <person name="Riley R."/>
            <person name="LaButti K."/>
            <person name="Andreopoulos B."/>
            <person name="Lipzen A."/>
            <person name="Chen C."/>
            <person name="Yan M."/>
            <person name="Daum C."/>
            <person name="Ng V."/>
            <person name="Clum A."/>
            <person name="Steindorff A."/>
            <person name="Ohm R.A."/>
            <person name="Martin F."/>
            <person name="Silar P."/>
            <person name="Natvig D.O."/>
            <person name="Lalanne C."/>
            <person name="Gautier V."/>
            <person name="Ament-Velasquez S.L."/>
            <person name="Kruys A."/>
            <person name="Hutchinson M.I."/>
            <person name="Powell A.J."/>
            <person name="Barry K."/>
            <person name="Miller A.N."/>
            <person name="Grigoriev I.V."/>
            <person name="Debuchy R."/>
            <person name="Gladieux P."/>
            <person name="Hiltunen Thoren M."/>
            <person name="Johannesson H."/>
        </authorList>
    </citation>
    <scope>NUCLEOTIDE SEQUENCE</scope>
    <source>
        <strain evidence="3">PSN324</strain>
    </source>
</reference>
<comment type="caution">
    <text evidence="3">The sequence shown here is derived from an EMBL/GenBank/DDBJ whole genome shotgun (WGS) entry which is preliminary data.</text>
</comment>
<dbReference type="PANTHER" id="PTHR11188">
    <property type="entry name" value="ARRESTIN DOMAIN CONTAINING PROTEIN"/>
    <property type="match status" value="1"/>
</dbReference>
<feature type="compositionally biased region" description="Basic and acidic residues" evidence="1">
    <location>
        <begin position="584"/>
        <end position="593"/>
    </location>
</feature>
<feature type="compositionally biased region" description="Pro residues" evidence="1">
    <location>
        <begin position="491"/>
        <end position="501"/>
    </location>
</feature>
<dbReference type="GO" id="GO:0031625">
    <property type="term" value="F:ubiquitin protein ligase binding"/>
    <property type="evidence" value="ECO:0007669"/>
    <property type="project" value="TreeGrafter"/>
</dbReference>
<feature type="compositionally biased region" description="Gly residues" evidence="1">
    <location>
        <begin position="514"/>
        <end position="524"/>
    </location>
</feature>
<name>A0AAV9HAJ9_9PEZI</name>
<dbReference type="GO" id="GO:0030674">
    <property type="term" value="F:protein-macromolecule adaptor activity"/>
    <property type="evidence" value="ECO:0007669"/>
    <property type="project" value="TreeGrafter"/>
</dbReference>
<evidence type="ECO:0000313" key="4">
    <source>
        <dbReference type="Proteomes" id="UP001321749"/>
    </source>
</evidence>
<dbReference type="InterPro" id="IPR011021">
    <property type="entry name" value="Arrestin-like_N"/>
</dbReference>
<sequence length="593" mass="64011">MSIRIALENPPEFYTNQDILRGQVVLSLSRHEQVGAIIVKLEGESRTALGVPVDHSTSGVPHREMPNSGDVIYENHKILYKIVQAFPDENAAPAIGPIVLNPGQHRFPFQFKFPFNNSCGNTEAMARIGGVVNAGGFAPGGMFGFGGIRVMDGTKQLMYQHITKTLPPSFTGFPGEAEIRYYVKVTIQRPGIFKENWRYQIGLKFLPIEPPRPAKTNQEAYARRPFTFQPRTPNSQLHGAKRTSIFGGRRAPNPPADGSSSQGDTPPSIEMSARLPHPAILTCNKPIPLRLIAKKLVASNAEVYIIAMQIDLVGRTHVRCQDLINSETTRWVVMSRPALSIPVSRPADAVGTEFIVPDDLWNTIPLPNTVMPSFVTCNLGRDYQLEVKLSLSWGKPTTASSSQSSSSFWGGGNGKGKSKLDMSTLPQQIHLPLSFSNVQVYSGLSPPPQLVEAMRTNRGRRPDANSNPTAAAAASNPNRPDRPATESAFGPQPPRLPPRRPAVPTQGQASGSGVTNGGGGGSGHAAGLTNPLYPPQLAPGQDVPPYDDAPPTYEEAMAEEMTGPIVPSGAARPAWSGVTDENAEEIRVPEKRG</sequence>
<dbReference type="Gene3D" id="2.60.40.640">
    <property type="match status" value="1"/>
</dbReference>
<feature type="region of interest" description="Disordered" evidence="1">
    <location>
        <begin position="227"/>
        <end position="271"/>
    </location>
</feature>
<dbReference type="Pfam" id="PF00339">
    <property type="entry name" value="Arrestin_N"/>
    <property type="match status" value="1"/>
</dbReference>
<keyword evidence="4" id="KW-1185">Reference proteome</keyword>
<dbReference type="InterPro" id="IPR050357">
    <property type="entry name" value="Arrestin_domain-protein"/>
</dbReference>
<dbReference type="InterPro" id="IPR014752">
    <property type="entry name" value="Arrestin-like_C"/>
</dbReference>
<dbReference type="PANTHER" id="PTHR11188:SF166">
    <property type="entry name" value="ARRESTIN (OR S-ANTIGEN), N-TERMINAL DOMAIN PROTEIN (AFU_ORTHOLOGUE AFUA_7G02050)"/>
    <property type="match status" value="1"/>
</dbReference>
<feature type="compositionally biased region" description="Low complexity" evidence="1">
    <location>
        <begin position="464"/>
        <end position="478"/>
    </location>
</feature>
<feature type="compositionally biased region" description="Low complexity" evidence="1">
    <location>
        <begin position="502"/>
        <end position="513"/>
    </location>
</feature>
<protein>
    <recommendedName>
        <fullName evidence="2">Arrestin-like N-terminal domain-containing protein</fullName>
    </recommendedName>
</protein>
<dbReference type="GO" id="GO:0070086">
    <property type="term" value="P:ubiquitin-dependent endocytosis"/>
    <property type="evidence" value="ECO:0007669"/>
    <property type="project" value="TreeGrafter"/>
</dbReference>
<evidence type="ECO:0000256" key="1">
    <source>
        <dbReference type="SAM" id="MobiDB-lite"/>
    </source>
</evidence>
<gene>
    <name evidence="3" type="ORF">QBC42DRAFT_279575</name>
</gene>
<evidence type="ECO:0000259" key="2">
    <source>
        <dbReference type="Pfam" id="PF00339"/>
    </source>
</evidence>
<feature type="region of interest" description="Disordered" evidence="1">
    <location>
        <begin position="458"/>
        <end position="593"/>
    </location>
</feature>